<dbReference type="AlphaFoldDB" id="A0A0M4TM34"/>
<evidence type="ECO:0000313" key="2">
    <source>
        <dbReference type="Proteomes" id="UP000062645"/>
    </source>
</evidence>
<dbReference type="Proteomes" id="UP000062645">
    <property type="component" value="Chromosome"/>
</dbReference>
<reference evidence="1 2" key="2">
    <citation type="journal article" date="2016" name="Genome Announc.">
        <title>Draft Genome Sequence of the N2-Fixing Cyanobacterium Nostoc piscinale CENA21, Isolated from the Brazilian Amazon Floodplain.</title>
        <authorList>
            <person name="Leao T."/>
            <person name="Guimaraes P.I."/>
            <person name="de Melo A.G."/>
            <person name="Ramos R.T."/>
            <person name="Leao P.N."/>
            <person name="Silva A."/>
            <person name="Fiore M.F."/>
            <person name="Schneider M.P."/>
        </authorList>
    </citation>
    <scope>NUCLEOTIDE SEQUENCE [LARGE SCALE GENOMIC DNA]</scope>
    <source>
        <strain evidence="1 2">CENA21</strain>
    </source>
</reference>
<evidence type="ECO:0000313" key="1">
    <source>
        <dbReference type="EMBL" id="ALF54411.1"/>
    </source>
</evidence>
<accession>A0A0M4TM34</accession>
<dbReference type="KEGG" id="npz:ACX27_18705"/>
<sequence length="129" mass="14746">MKSGVTFHQLQEEDIYDWNGEQLKSEVRQHLSVNHIVRVQVNYPDNCFEAIYVEITAVEGTELIGTVLDTYRHFLEDEIIYVENGETVRFHRACVIEVPLTWNNDLQAVAEKTGIGRTITGVLPSSPQE</sequence>
<keyword evidence="2" id="KW-1185">Reference proteome</keyword>
<dbReference type="OrthoDB" id="513948at2"/>
<protein>
    <submittedName>
        <fullName evidence="1">Uncharacterized protein</fullName>
    </submittedName>
</protein>
<dbReference type="EMBL" id="CP012036">
    <property type="protein sequence ID" value="ALF54411.1"/>
    <property type="molecule type" value="Genomic_DNA"/>
</dbReference>
<gene>
    <name evidence="1" type="ORF">ACX27_18705</name>
</gene>
<proteinExistence type="predicted"/>
<dbReference type="RefSeq" id="WP_062294941.1">
    <property type="nucleotide sequence ID" value="NZ_CP012036.1"/>
</dbReference>
<dbReference type="PATRIC" id="fig|224013.5.peg.4474"/>
<name>A0A0M4TM34_9NOSO</name>
<reference evidence="2" key="1">
    <citation type="submission" date="2015-07" db="EMBL/GenBank/DDBJ databases">
        <title>Genome Of Nitrogen-Fixing Cyanobacterium Nostoc piscinale CENA21 From Solimoes/Amazon River Floodplain Sediments And Comparative Genomics To Uncover Biosynthetic Natural Products Potential.</title>
        <authorList>
            <person name="Leao T.F."/>
            <person name="Leao P.N."/>
            <person name="Guimaraes P.I."/>
            <person name="de Melo A.G.C."/>
            <person name="Ramos R.T.J."/>
            <person name="Silva A."/>
            <person name="Fiore M.F."/>
            <person name="Schneider M.P.C."/>
        </authorList>
    </citation>
    <scope>NUCLEOTIDE SEQUENCE [LARGE SCALE GENOMIC DNA]</scope>
    <source>
        <strain evidence="2">CENA21</strain>
    </source>
</reference>
<organism evidence="1 2">
    <name type="scientific">Nostoc piscinale CENA21</name>
    <dbReference type="NCBI Taxonomy" id="224013"/>
    <lineage>
        <taxon>Bacteria</taxon>
        <taxon>Bacillati</taxon>
        <taxon>Cyanobacteriota</taxon>
        <taxon>Cyanophyceae</taxon>
        <taxon>Nostocales</taxon>
        <taxon>Nostocaceae</taxon>
        <taxon>Nostoc</taxon>
    </lineage>
</organism>